<evidence type="ECO:0000256" key="1">
    <source>
        <dbReference type="SAM" id="MobiDB-lite"/>
    </source>
</evidence>
<reference evidence="2" key="1">
    <citation type="submission" date="2021-01" db="EMBL/GenBank/DDBJ databases">
        <authorList>
            <person name="Corre E."/>
            <person name="Pelletier E."/>
            <person name="Niang G."/>
            <person name="Scheremetjew M."/>
            <person name="Finn R."/>
            <person name="Kale V."/>
            <person name="Holt S."/>
            <person name="Cochrane G."/>
            <person name="Meng A."/>
            <person name="Brown T."/>
            <person name="Cohen L."/>
        </authorList>
    </citation>
    <scope>NUCLEOTIDE SEQUENCE</scope>
    <source>
        <strain evidence="2">WS</strain>
    </source>
</reference>
<feature type="compositionally biased region" description="Acidic residues" evidence="1">
    <location>
        <begin position="487"/>
        <end position="499"/>
    </location>
</feature>
<feature type="region of interest" description="Disordered" evidence="1">
    <location>
        <begin position="125"/>
        <end position="144"/>
    </location>
</feature>
<dbReference type="EMBL" id="HBGD01001539">
    <property type="protein sequence ID" value="CAD9078036.1"/>
    <property type="molecule type" value="Transcribed_RNA"/>
</dbReference>
<gene>
    <name evidence="2" type="ORF">PCOS0759_LOCUS1268</name>
</gene>
<feature type="compositionally biased region" description="Polar residues" evidence="1">
    <location>
        <begin position="389"/>
        <end position="415"/>
    </location>
</feature>
<feature type="compositionally biased region" description="Low complexity" evidence="1">
    <location>
        <begin position="634"/>
        <end position="646"/>
    </location>
</feature>
<proteinExistence type="predicted"/>
<feature type="region of interest" description="Disordered" evidence="1">
    <location>
        <begin position="288"/>
        <end position="314"/>
    </location>
</feature>
<sequence>MQPYNTASTTNAQHHHSLLFTCPCNNLSLRITNQHNVTLHEPPNLNTSSLSSSQHSDVLSEEKSTIVECIVKSQREWKNSGYCMHDMNEVDNSHQPLIQCIVGNSLIGVESQIAQLFIQETIELSADNPSNDPSTSSTNAQHHPVQTTTTYHLYTCKNCNLHCFLHSPVNSQYYAIKDSVLLSPDHMEVPDYSRVFRVRVLPPISGETSKKDFTNVAIKEHSNRERIPKQCMELQKEMQRRLLTAKREMERRIQRFAEVERRCFERMMRRTCEVERRLLFAQILQVSDKEPQEHEIHQEEAQQERPHSEESNAPVQNAINLSINGVDMMHTHPEKAASVGTTITHPQDDVDEENAQTKTYQDLEDSFQSVESNERSNADSNDADESLDNNESIEPATTSEDQVTPVTPTHLNRTPISERKEVIRSPPAGTSPPVRRRLFMRDADDFDMDAPGSSVDDVFVSPDDAIEAPDSPTDTFLSSKETAVFELEGDEFTPLDEEDQSVKSSTESEDAPSPTNSTPPSSTTHSTFNFKPQLTSPLAKKAMMTINRGGRSLSNPPTRDVAASLPMNIAKGPSFLKRESVNPLDEYNSRYIFEQPAASYIERYSDLRDDFFGQRLRGGQEDVDLSPQHDDVFEVVPEQVSEQQQESNAKPESPLEEKDDDAFTE</sequence>
<organism evidence="2">
    <name type="scientific">Percolomonas cosmopolitus</name>
    <dbReference type="NCBI Taxonomy" id="63605"/>
    <lineage>
        <taxon>Eukaryota</taxon>
        <taxon>Discoba</taxon>
        <taxon>Heterolobosea</taxon>
        <taxon>Tetramitia</taxon>
        <taxon>Eutetramitia</taxon>
        <taxon>Percolomonadidae</taxon>
        <taxon>Percolomonas</taxon>
    </lineage>
</organism>
<feature type="region of interest" description="Disordered" evidence="1">
    <location>
        <begin position="363"/>
        <end position="534"/>
    </location>
</feature>
<evidence type="ECO:0000313" key="2">
    <source>
        <dbReference type="EMBL" id="CAD9078036.1"/>
    </source>
</evidence>
<name>A0A7S1KMC7_9EUKA</name>
<protein>
    <submittedName>
        <fullName evidence="2">Uncharacterized protein</fullName>
    </submittedName>
</protein>
<feature type="compositionally biased region" description="Polar residues" evidence="1">
    <location>
        <begin position="472"/>
        <end position="481"/>
    </location>
</feature>
<feature type="compositionally biased region" description="Low complexity" evidence="1">
    <location>
        <begin position="449"/>
        <end position="463"/>
    </location>
</feature>
<dbReference type="AlphaFoldDB" id="A0A7S1KMC7"/>
<feature type="region of interest" description="Disordered" evidence="1">
    <location>
        <begin position="618"/>
        <end position="665"/>
    </location>
</feature>
<feature type="compositionally biased region" description="Low complexity" evidence="1">
    <location>
        <begin position="125"/>
        <end position="140"/>
    </location>
</feature>
<feature type="compositionally biased region" description="Low complexity" evidence="1">
    <location>
        <begin position="512"/>
        <end position="527"/>
    </location>
</feature>
<accession>A0A7S1KMC7</accession>
<feature type="compositionally biased region" description="Basic and acidic residues" evidence="1">
    <location>
        <begin position="288"/>
        <end position="310"/>
    </location>
</feature>